<dbReference type="GO" id="GO:0006508">
    <property type="term" value="P:proteolysis"/>
    <property type="evidence" value="ECO:0007669"/>
    <property type="project" value="InterPro"/>
</dbReference>
<dbReference type="Proteomes" id="UP000256562">
    <property type="component" value="Unassembled WGS sequence"/>
</dbReference>
<gene>
    <name evidence="2" type="ORF">DOS83_00295</name>
</gene>
<dbReference type="AlphaFoldDB" id="A0A3E0IT29"/>
<dbReference type="EMBL" id="QKXQ01000014">
    <property type="protein sequence ID" value="REI01465.1"/>
    <property type="molecule type" value="Genomic_DNA"/>
</dbReference>
<dbReference type="Pfam" id="PF00326">
    <property type="entry name" value="Peptidase_S9"/>
    <property type="match status" value="1"/>
</dbReference>
<feature type="domain" description="Peptidase S9 prolyl oligopeptidase catalytic" evidence="1">
    <location>
        <begin position="79"/>
        <end position="245"/>
    </location>
</feature>
<sequence>MPAELLMHDVEEWIYQVDQLKVRGLSVIPKERRKITRIVVYLRGGKGHVGRVRLARLLQFISPHTLVFAPYYRGSNGSEGRDAFAGDDLKDVEEAVSILKSFYPTAYLHLIGFSRGGIQGLLTFQKVKADSYMIWGGVTDLHLMYEERVDLRGMLRRMVGHPKKDKEAYELRNAIKSIDHQSPPILIIHGAKDMQVSIRQAAYLEAHLKQVGAYFKTMYQCDEGHVPRPEAMKKVLNTVHQWMNDIEQDRLA</sequence>
<dbReference type="GO" id="GO:0008236">
    <property type="term" value="F:serine-type peptidase activity"/>
    <property type="evidence" value="ECO:0007669"/>
    <property type="project" value="InterPro"/>
</dbReference>
<reference evidence="2 3" key="1">
    <citation type="journal article" date="2018" name="Vet. Microbiol.">
        <title>Characterisation of Staphylococcus felis isolated from cats using whole genome sequencing.</title>
        <authorList>
            <person name="Worthing K."/>
            <person name="Pang S."/>
            <person name="Trott D.J."/>
            <person name="Abraham S."/>
            <person name="Coombs G.W."/>
            <person name="Jordan D."/>
            <person name="McIntyre L."/>
            <person name="Davies M.R."/>
            <person name="Norris J."/>
        </authorList>
    </citation>
    <scope>NUCLEOTIDE SEQUENCE [LARGE SCALE GENOMIC DNA]</scope>
    <source>
        <strain evidence="2 3">F9</strain>
    </source>
</reference>
<dbReference type="InterPro" id="IPR029058">
    <property type="entry name" value="AB_hydrolase_fold"/>
</dbReference>
<organism evidence="2 3">
    <name type="scientific">Staphylococcus felis</name>
    <dbReference type="NCBI Taxonomy" id="46127"/>
    <lineage>
        <taxon>Bacteria</taxon>
        <taxon>Bacillati</taxon>
        <taxon>Bacillota</taxon>
        <taxon>Bacilli</taxon>
        <taxon>Bacillales</taxon>
        <taxon>Staphylococcaceae</taxon>
        <taxon>Staphylococcus</taxon>
    </lineage>
</organism>
<accession>A0A3E0IT29</accession>
<comment type="caution">
    <text evidence="2">The sequence shown here is derived from an EMBL/GenBank/DDBJ whole genome shotgun (WGS) entry which is preliminary data.</text>
</comment>
<dbReference type="SUPFAM" id="SSF53474">
    <property type="entry name" value="alpha/beta-Hydrolases"/>
    <property type="match status" value="1"/>
</dbReference>
<name>A0A3E0IT29_9STAP</name>
<evidence type="ECO:0000313" key="3">
    <source>
        <dbReference type="Proteomes" id="UP000256562"/>
    </source>
</evidence>
<dbReference type="InterPro" id="IPR001375">
    <property type="entry name" value="Peptidase_S9_cat"/>
</dbReference>
<dbReference type="Gene3D" id="3.40.50.1820">
    <property type="entry name" value="alpha/beta hydrolase"/>
    <property type="match status" value="1"/>
</dbReference>
<protein>
    <submittedName>
        <fullName evidence="2">S9 family peptidase</fullName>
    </submittedName>
</protein>
<dbReference type="OrthoDB" id="9812921at2"/>
<evidence type="ECO:0000259" key="1">
    <source>
        <dbReference type="Pfam" id="PF00326"/>
    </source>
</evidence>
<proteinExistence type="predicted"/>
<evidence type="ECO:0000313" key="2">
    <source>
        <dbReference type="EMBL" id="REI01465.1"/>
    </source>
</evidence>